<dbReference type="AlphaFoldDB" id="A0A9P9E5Z3"/>
<keyword evidence="1" id="KW-0479">Metal-binding</keyword>
<dbReference type="PROSITE" id="PS00518">
    <property type="entry name" value="ZF_RING_1"/>
    <property type="match status" value="1"/>
</dbReference>
<evidence type="ECO:0000256" key="2">
    <source>
        <dbReference type="ARBA" id="ARBA00022771"/>
    </source>
</evidence>
<dbReference type="OrthoDB" id="4766886at2759"/>
<protein>
    <recommendedName>
        <fullName evidence="5">RING-type domain-containing protein</fullName>
    </recommendedName>
</protein>
<evidence type="ECO:0000256" key="4">
    <source>
        <dbReference type="PROSITE-ProRule" id="PRU00175"/>
    </source>
</evidence>
<comment type="caution">
    <text evidence="6">The sequence shown here is derived from an EMBL/GenBank/DDBJ whole genome shotgun (WGS) entry which is preliminary data.</text>
</comment>
<dbReference type="InterPro" id="IPR017907">
    <property type="entry name" value="Znf_RING_CS"/>
</dbReference>
<evidence type="ECO:0000313" key="7">
    <source>
        <dbReference type="Proteomes" id="UP000738349"/>
    </source>
</evidence>
<keyword evidence="2 4" id="KW-0863">Zinc-finger</keyword>
<feature type="domain" description="RING-type" evidence="5">
    <location>
        <begin position="407"/>
        <end position="451"/>
    </location>
</feature>
<reference evidence="6" key="1">
    <citation type="journal article" date="2021" name="Nat. Commun.">
        <title>Genetic determinants of endophytism in the Arabidopsis root mycobiome.</title>
        <authorList>
            <person name="Mesny F."/>
            <person name="Miyauchi S."/>
            <person name="Thiergart T."/>
            <person name="Pickel B."/>
            <person name="Atanasova L."/>
            <person name="Karlsson M."/>
            <person name="Huettel B."/>
            <person name="Barry K.W."/>
            <person name="Haridas S."/>
            <person name="Chen C."/>
            <person name="Bauer D."/>
            <person name="Andreopoulos W."/>
            <person name="Pangilinan J."/>
            <person name="LaButti K."/>
            <person name="Riley R."/>
            <person name="Lipzen A."/>
            <person name="Clum A."/>
            <person name="Drula E."/>
            <person name="Henrissat B."/>
            <person name="Kohler A."/>
            <person name="Grigoriev I.V."/>
            <person name="Martin F.M."/>
            <person name="Hacquard S."/>
        </authorList>
    </citation>
    <scope>NUCLEOTIDE SEQUENCE</scope>
    <source>
        <strain evidence="6">MPI-CAGE-AT-0147</strain>
    </source>
</reference>
<dbReference type="InterPro" id="IPR001841">
    <property type="entry name" value="Znf_RING"/>
</dbReference>
<dbReference type="GO" id="GO:0008270">
    <property type="term" value="F:zinc ion binding"/>
    <property type="evidence" value="ECO:0007669"/>
    <property type="project" value="UniProtKB-KW"/>
</dbReference>
<dbReference type="EMBL" id="JAGMUV010000017">
    <property type="protein sequence ID" value="KAH7131187.1"/>
    <property type="molecule type" value="Genomic_DNA"/>
</dbReference>
<dbReference type="PROSITE" id="PS50089">
    <property type="entry name" value="ZF_RING_2"/>
    <property type="match status" value="1"/>
</dbReference>
<keyword evidence="3" id="KW-0862">Zinc</keyword>
<evidence type="ECO:0000259" key="5">
    <source>
        <dbReference type="PROSITE" id="PS50089"/>
    </source>
</evidence>
<gene>
    <name evidence="6" type="ORF">EDB81DRAFT_661041</name>
</gene>
<organism evidence="6 7">
    <name type="scientific">Dactylonectria macrodidyma</name>
    <dbReference type="NCBI Taxonomy" id="307937"/>
    <lineage>
        <taxon>Eukaryota</taxon>
        <taxon>Fungi</taxon>
        <taxon>Dikarya</taxon>
        <taxon>Ascomycota</taxon>
        <taxon>Pezizomycotina</taxon>
        <taxon>Sordariomycetes</taxon>
        <taxon>Hypocreomycetidae</taxon>
        <taxon>Hypocreales</taxon>
        <taxon>Nectriaceae</taxon>
        <taxon>Dactylonectria</taxon>
    </lineage>
</organism>
<name>A0A9P9E5Z3_9HYPO</name>
<accession>A0A9P9E5Z3</accession>
<proteinExistence type="predicted"/>
<keyword evidence="7" id="KW-1185">Reference proteome</keyword>
<sequence>MPSTDSLLQLRSNAPGLPGPYLQENLAPYQLLDAMGKASPRSILAIGGRAKSQYLAREFSTTIDHHETPSVALASLDHKTIWLDCELHSHQMPRIKAKSSTAGCSRLHFLNSTAARVAKIAYPIYTDVLALFSDVILIFVPDFGGLPQVVELLSNWIKSSIEKGPQAYSRIILLHREVVADTEVKSLVLARLASHLRASCPTEAYSSKAMMDMMNKCFRIHNLPLQSGHRQWLLSEVAAAFHDRRRRGLHFKAHHFKWLLQAGISQYAEQPSVRFNPISSSRLQCLLPERLGDCLATFLGGVKTIGGSEINLVASALVMDAYPPGMHCECTSDLSFLPEALFERLYAGPAKECEKIIKLPGLAASIKRDFITLVGENREIGVEPVQTHLGRVQGNPTMRCTYHESICAFCIIQIPMFTLDCRHRLCETCILSHGTSLGSWRVALTCCPVCQGPNTPTIILRPPTASKRVLNLGGGDAEKTMQFLRDLERSVGVHSIALRELFDGIIGSDIGMSPFAPRPECSLTSKEYSLCSLPSYKAGASQTVNITSRA</sequence>
<dbReference type="Proteomes" id="UP000738349">
    <property type="component" value="Unassembled WGS sequence"/>
</dbReference>
<evidence type="ECO:0000313" key="6">
    <source>
        <dbReference type="EMBL" id="KAH7131187.1"/>
    </source>
</evidence>
<evidence type="ECO:0000256" key="1">
    <source>
        <dbReference type="ARBA" id="ARBA00022723"/>
    </source>
</evidence>
<evidence type="ECO:0000256" key="3">
    <source>
        <dbReference type="ARBA" id="ARBA00022833"/>
    </source>
</evidence>